<dbReference type="Proteomes" id="UP000520291">
    <property type="component" value="Unassembled WGS sequence"/>
</dbReference>
<proteinExistence type="predicted"/>
<keyword evidence="1" id="KW-0732">Signal</keyword>
<evidence type="ECO:0000313" key="3">
    <source>
        <dbReference type="Proteomes" id="UP000520291"/>
    </source>
</evidence>
<evidence type="ECO:0008006" key="4">
    <source>
        <dbReference type="Google" id="ProtNLM"/>
    </source>
</evidence>
<dbReference type="PROSITE" id="PS51257">
    <property type="entry name" value="PROKAR_LIPOPROTEIN"/>
    <property type="match status" value="1"/>
</dbReference>
<evidence type="ECO:0000313" key="2">
    <source>
        <dbReference type="EMBL" id="NME85370.1"/>
    </source>
</evidence>
<reference evidence="2 3" key="1">
    <citation type="submission" date="2020-04" db="EMBL/GenBank/DDBJ databases">
        <authorList>
            <person name="Hitch T.C.A."/>
            <person name="Wylensek D."/>
            <person name="Clavel T."/>
        </authorList>
    </citation>
    <scope>NUCLEOTIDE SEQUENCE [LARGE SCALE GENOMIC DNA]</scope>
    <source>
        <strain evidence="2 3">WCA3-601-WT-5E</strain>
    </source>
</reference>
<feature type="chain" id="PRO_5031099324" description="DUF4377 domain-containing protein" evidence="1">
    <location>
        <begin position="19"/>
        <end position="123"/>
    </location>
</feature>
<organism evidence="2 3">
    <name type="scientific">Bacteroides eggerthii</name>
    <dbReference type="NCBI Taxonomy" id="28111"/>
    <lineage>
        <taxon>Bacteria</taxon>
        <taxon>Pseudomonadati</taxon>
        <taxon>Bacteroidota</taxon>
        <taxon>Bacteroidia</taxon>
        <taxon>Bacteroidales</taxon>
        <taxon>Bacteroidaceae</taxon>
        <taxon>Bacteroides</taxon>
    </lineage>
</organism>
<dbReference type="EMBL" id="JABAGL010000005">
    <property type="protein sequence ID" value="NME85370.1"/>
    <property type="molecule type" value="Genomic_DNA"/>
</dbReference>
<dbReference type="AlphaFoldDB" id="A0A7X9XHL6"/>
<protein>
    <recommendedName>
        <fullName evidence="4">DUF4377 domain-containing protein</fullName>
    </recommendedName>
</protein>
<sequence length="123" mass="14226">MKKCLFLTTYLVVLFLTACEDNKPTFTRAAIISEDFVSPRMKYPAEVEFEGDRRGSETSPNEYDVYQKFTAKNAFGVKSSYVYKIHMVYKSGDWTDVNSWTYDSLIIEEISTGEQHKYNSPTD</sequence>
<comment type="caution">
    <text evidence="2">The sequence shown here is derived from an EMBL/GenBank/DDBJ whole genome shotgun (WGS) entry which is preliminary data.</text>
</comment>
<accession>A0A7X9XHL6</accession>
<feature type="signal peptide" evidence="1">
    <location>
        <begin position="1"/>
        <end position="18"/>
    </location>
</feature>
<dbReference type="RefSeq" id="WP_168947333.1">
    <property type="nucleotide sequence ID" value="NZ_JABAGL010000005.1"/>
</dbReference>
<evidence type="ECO:0000256" key="1">
    <source>
        <dbReference type="SAM" id="SignalP"/>
    </source>
</evidence>
<name>A0A7X9XHL6_9BACE</name>
<gene>
    <name evidence="2" type="ORF">HF841_04935</name>
</gene>